<accession>A0A2A6D2L1</accession>
<dbReference type="OrthoDB" id="47007at2759"/>
<feature type="region of interest" description="Disordered" evidence="2">
    <location>
        <begin position="62"/>
        <end position="101"/>
    </location>
</feature>
<dbReference type="Gene3D" id="3.40.50.720">
    <property type="entry name" value="NAD(P)-binding Rossmann-like Domain"/>
    <property type="match status" value="1"/>
</dbReference>
<protein>
    <submittedName>
        <fullName evidence="3">Uncharacterized protein</fullName>
    </submittedName>
</protein>
<evidence type="ECO:0000256" key="1">
    <source>
        <dbReference type="ARBA" id="ARBA00023002"/>
    </source>
</evidence>
<gene>
    <name evidence="3" type="primary">WBGene00284367</name>
</gene>
<evidence type="ECO:0000313" key="4">
    <source>
        <dbReference type="Proteomes" id="UP000005239"/>
    </source>
</evidence>
<accession>A0A8R1Z6F5</accession>
<organism evidence="3 4">
    <name type="scientific">Pristionchus pacificus</name>
    <name type="common">Parasitic nematode worm</name>
    <dbReference type="NCBI Taxonomy" id="54126"/>
    <lineage>
        <taxon>Eukaryota</taxon>
        <taxon>Metazoa</taxon>
        <taxon>Ecdysozoa</taxon>
        <taxon>Nematoda</taxon>
        <taxon>Chromadorea</taxon>
        <taxon>Rhabditida</taxon>
        <taxon>Rhabditina</taxon>
        <taxon>Diplogasteromorpha</taxon>
        <taxon>Diplogasteroidea</taxon>
        <taxon>Neodiplogasteridae</taxon>
        <taxon>Pristionchus</taxon>
    </lineage>
</organism>
<sequence>MEYEFLDEVPRSVGEARARFNFIADSALARRLQDEEFRGHFSANKQERQLIGRVDNSMIQGRSKDEACIDPNTKFKRKPSEPPQFHSHSPLSPRSDAKASHDELLDEILKQEALRMENIKQTLMLDEEMAGRLQRKFDGEAILSKLLAKNQDESDARLARELHKKERNRQVLYSRRPYPPNASSHYDSDEERPPTPPPHGRRIVQKEGRGNDRNNAMKTNFKTKELCIAKGAKHDRILEVVTVVTEIGEAREKIIDDTVKAFGGIDILSQVINVGQSESATDCNGLSVEMFEMKTLKSMLVLTNLAVPHLVKSSGAVLNVSSIATLPCTMQESSFITTRSAIDNLIVQTATMLMNTGIRVNSVNHGLLKTGMVSKLDLPKEYEGALIYLGQNVWILPFGRVADSSDIAKLIVFLSDHTQSQLIVGQRVIVE</sequence>
<dbReference type="SUPFAM" id="SSF51735">
    <property type="entry name" value="NAD(P)-binding Rossmann-fold domains"/>
    <property type="match status" value="1"/>
</dbReference>
<dbReference type="Proteomes" id="UP000005239">
    <property type="component" value="Unassembled WGS sequence"/>
</dbReference>
<dbReference type="Pfam" id="PF13561">
    <property type="entry name" value="adh_short_C2"/>
    <property type="match status" value="1"/>
</dbReference>
<keyword evidence="1" id="KW-0560">Oxidoreductase</keyword>
<feature type="region of interest" description="Disordered" evidence="2">
    <location>
        <begin position="162"/>
        <end position="218"/>
    </location>
</feature>
<reference evidence="4" key="1">
    <citation type="journal article" date="2008" name="Nat. Genet.">
        <title>The Pristionchus pacificus genome provides a unique perspective on nematode lifestyle and parasitism.</title>
        <authorList>
            <person name="Dieterich C."/>
            <person name="Clifton S.W."/>
            <person name="Schuster L.N."/>
            <person name="Chinwalla A."/>
            <person name="Delehaunty K."/>
            <person name="Dinkelacker I."/>
            <person name="Fulton L."/>
            <person name="Fulton R."/>
            <person name="Godfrey J."/>
            <person name="Minx P."/>
            <person name="Mitreva M."/>
            <person name="Roeseler W."/>
            <person name="Tian H."/>
            <person name="Witte H."/>
            <person name="Yang S.P."/>
            <person name="Wilson R.K."/>
            <person name="Sommer R.J."/>
        </authorList>
    </citation>
    <scope>NUCLEOTIDE SEQUENCE [LARGE SCALE GENOMIC DNA]</scope>
    <source>
        <strain evidence="4">PS312</strain>
    </source>
</reference>
<evidence type="ECO:0000256" key="2">
    <source>
        <dbReference type="SAM" id="MobiDB-lite"/>
    </source>
</evidence>
<dbReference type="EnsemblMetazoa" id="PPA45998.1">
    <property type="protein sequence ID" value="PPA45998.1"/>
    <property type="gene ID" value="WBGene00284367"/>
</dbReference>
<dbReference type="GO" id="GO:0005829">
    <property type="term" value="C:cytosol"/>
    <property type="evidence" value="ECO:0000318"/>
    <property type="project" value="GO_Central"/>
</dbReference>
<reference evidence="3" key="2">
    <citation type="submission" date="2022-06" db="UniProtKB">
        <authorList>
            <consortium name="EnsemblMetazoa"/>
        </authorList>
    </citation>
    <scope>IDENTIFICATION</scope>
    <source>
        <strain evidence="3">PS312</strain>
    </source>
</reference>
<dbReference type="InterPro" id="IPR036291">
    <property type="entry name" value="NAD(P)-bd_dom_sf"/>
</dbReference>
<dbReference type="GO" id="GO:0016491">
    <property type="term" value="F:oxidoreductase activity"/>
    <property type="evidence" value="ECO:0007669"/>
    <property type="project" value="UniProtKB-KW"/>
</dbReference>
<keyword evidence="4" id="KW-1185">Reference proteome</keyword>
<dbReference type="PANTHER" id="PTHR43658">
    <property type="entry name" value="SHORT-CHAIN DEHYDROGENASE/REDUCTASE"/>
    <property type="match status" value="1"/>
</dbReference>
<dbReference type="InterPro" id="IPR002347">
    <property type="entry name" value="SDR_fam"/>
</dbReference>
<proteinExistence type="predicted"/>
<dbReference type="PRINTS" id="PR00081">
    <property type="entry name" value="GDHRDH"/>
</dbReference>
<dbReference type="AlphaFoldDB" id="A0A2A6D2L1"/>
<name>A0A2A6D2L1_PRIPA</name>
<evidence type="ECO:0000313" key="3">
    <source>
        <dbReference type="EnsemblMetazoa" id="PPA45998.1"/>
    </source>
</evidence>
<dbReference type="PANTHER" id="PTHR43658:SF8">
    <property type="entry name" value="17-BETA-HYDROXYSTEROID DEHYDROGENASE 14-RELATED"/>
    <property type="match status" value="1"/>
</dbReference>